<evidence type="ECO:0000313" key="1">
    <source>
        <dbReference type="EMBL" id="KAJ8361676.1"/>
    </source>
</evidence>
<dbReference type="EMBL" id="JAINUG010000934">
    <property type="protein sequence ID" value="KAJ8361676.1"/>
    <property type="molecule type" value="Genomic_DNA"/>
</dbReference>
<reference evidence="1" key="1">
    <citation type="journal article" date="2023" name="Science">
        <title>Genome structures resolve the early diversification of teleost fishes.</title>
        <authorList>
            <person name="Parey E."/>
            <person name="Louis A."/>
            <person name="Montfort J."/>
            <person name="Bouchez O."/>
            <person name="Roques C."/>
            <person name="Iampietro C."/>
            <person name="Lluch J."/>
            <person name="Castinel A."/>
            <person name="Donnadieu C."/>
            <person name="Desvignes T."/>
            <person name="Floi Bucao C."/>
            <person name="Jouanno E."/>
            <person name="Wen M."/>
            <person name="Mejri S."/>
            <person name="Dirks R."/>
            <person name="Jansen H."/>
            <person name="Henkel C."/>
            <person name="Chen W.J."/>
            <person name="Zahm M."/>
            <person name="Cabau C."/>
            <person name="Klopp C."/>
            <person name="Thompson A.W."/>
            <person name="Robinson-Rechavi M."/>
            <person name="Braasch I."/>
            <person name="Lecointre G."/>
            <person name="Bobe J."/>
            <person name="Postlethwait J.H."/>
            <person name="Berthelot C."/>
            <person name="Roest Crollius H."/>
            <person name="Guiguen Y."/>
        </authorList>
    </citation>
    <scope>NUCLEOTIDE SEQUENCE</scope>
    <source>
        <strain evidence="1">NC1722</strain>
    </source>
</reference>
<comment type="caution">
    <text evidence="1">The sequence shown here is derived from an EMBL/GenBank/DDBJ whole genome shotgun (WGS) entry which is preliminary data.</text>
</comment>
<evidence type="ECO:0000313" key="2">
    <source>
        <dbReference type="Proteomes" id="UP001221898"/>
    </source>
</evidence>
<proteinExistence type="predicted"/>
<keyword evidence="2" id="KW-1185">Reference proteome</keyword>
<accession>A0AAD7R571</accession>
<protein>
    <submittedName>
        <fullName evidence="1">Uncharacterized protein</fullName>
    </submittedName>
</protein>
<name>A0AAD7R571_9TELE</name>
<dbReference type="Proteomes" id="UP001221898">
    <property type="component" value="Unassembled WGS sequence"/>
</dbReference>
<gene>
    <name evidence="1" type="ORF">AAFF_G00432090</name>
</gene>
<dbReference type="PANTHER" id="PTHR47642">
    <property type="entry name" value="ATP-DEPENDENT DNA HELICASE"/>
    <property type="match status" value="1"/>
</dbReference>
<sequence length="108" mass="12452">MSTVRARPDSITKSMLCTVVQLTTKLSPDFVRSMYWLNETQASVFYIVREWCLKHVWGHNPEPLFYFISGGAGCGKSHVIKCVYQEATKILRQLPRFRDEADMSLQCC</sequence>
<dbReference type="PANTHER" id="PTHR47642:SF5">
    <property type="entry name" value="ATP-DEPENDENT DNA HELICASE"/>
    <property type="match status" value="1"/>
</dbReference>
<organism evidence="1 2">
    <name type="scientific">Aldrovandia affinis</name>
    <dbReference type="NCBI Taxonomy" id="143900"/>
    <lineage>
        <taxon>Eukaryota</taxon>
        <taxon>Metazoa</taxon>
        <taxon>Chordata</taxon>
        <taxon>Craniata</taxon>
        <taxon>Vertebrata</taxon>
        <taxon>Euteleostomi</taxon>
        <taxon>Actinopterygii</taxon>
        <taxon>Neopterygii</taxon>
        <taxon>Teleostei</taxon>
        <taxon>Notacanthiformes</taxon>
        <taxon>Halosauridae</taxon>
        <taxon>Aldrovandia</taxon>
    </lineage>
</organism>
<dbReference type="AlphaFoldDB" id="A0AAD7R571"/>
<dbReference type="InterPro" id="IPR051055">
    <property type="entry name" value="PIF1_helicase"/>
</dbReference>